<reference evidence="8 9" key="1">
    <citation type="journal article" date="2008" name="Proc. Natl. Acad. Sci. U.S.A.">
        <title>The genome of Cyanothece 51142, a unicellular diazotrophic cyanobacterium important in the marine nitrogen cycle.</title>
        <authorList>
            <person name="Welsh E.A."/>
            <person name="Liberton M."/>
            <person name="Stoeckel J."/>
            <person name="Loh T."/>
            <person name="Elvitigala T."/>
            <person name="Wang C."/>
            <person name="Wollam A."/>
            <person name="Fulton R.S."/>
            <person name="Clifton S.W."/>
            <person name="Jacobs J.M."/>
            <person name="Aurora R."/>
            <person name="Ghosh B.K."/>
            <person name="Sherman L.A."/>
            <person name="Smith R.D."/>
            <person name="Wilson R.K."/>
            <person name="Pakrasi H.B."/>
        </authorList>
    </citation>
    <scope>NUCLEOTIDE SEQUENCE [LARGE SCALE GENOMIC DNA]</scope>
    <source>
        <strain evidence="9">ATCC 51142 / BH68</strain>
    </source>
</reference>
<evidence type="ECO:0000256" key="5">
    <source>
        <dbReference type="SAM" id="MobiDB-lite"/>
    </source>
</evidence>
<feature type="signal peptide" evidence="6">
    <location>
        <begin position="1"/>
        <end position="25"/>
    </location>
</feature>
<feature type="domain" description="Secretin/TonB short N-terminal" evidence="7">
    <location>
        <begin position="218"/>
        <end position="277"/>
    </location>
</feature>
<evidence type="ECO:0000313" key="8">
    <source>
        <dbReference type="EMBL" id="ACB50931.1"/>
    </source>
</evidence>
<feature type="compositionally biased region" description="Pro residues" evidence="5">
    <location>
        <begin position="103"/>
        <end position="114"/>
    </location>
</feature>
<dbReference type="SMART" id="SM00965">
    <property type="entry name" value="STN"/>
    <property type="match status" value="1"/>
</dbReference>
<keyword evidence="3" id="KW-0998">Cell outer membrane</keyword>
<feature type="region of interest" description="Disordered" evidence="5">
    <location>
        <begin position="67"/>
        <end position="131"/>
    </location>
</feature>
<keyword evidence="9" id="KW-1185">Reference proteome</keyword>
<evidence type="ECO:0000313" key="9">
    <source>
        <dbReference type="Proteomes" id="UP000001203"/>
    </source>
</evidence>
<dbReference type="KEGG" id="cyt:cce_1581"/>
<dbReference type="InterPro" id="IPR004846">
    <property type="entry name" value="T2SS/T3SS_dom"/>
</dbReference>
<evidence type="ECO:0000256" key="2">
    <source>
        <dbReference type="ARBA" id="ARBA00023136"/>
    </source>
</evidence>
<dbReference type="eggNOG" id="COG1450">
    <property type="taxonomic scope" value="Bacteria"/>
</dbReference>
<keyword evidence="6" id="KW-0732">Signal</keyword>
<sequence>MKQYHYPLMTGGVFLMLLCHQPLMALEDSKSPLEKIDYRKIGTGESKETKTTFPPSQSLFEQLSAKLPEVNTKSDTNKVSVMPSDLSEEESSTPFIAQIPNYSPAPPSYSPPPGQTFQAPGSNPPAGPMSESEVLVPNPEVIIKSNGSSIPDSLQPTMPVAPTLPRAIAPPVGDMAISNINAGATEIDLGSSAIVPRLVLREAPAREVLAVLARFAGVNLVFTDTPGGNQGQGQAATEPTVSLDLENEPVEDVFNSVLMISGLQANRRGRTVFVGSQLPQAARTLVSRTLRLNQVKSANAGVFLASQGAEFQRLVTQTEDIIDPLTQRVVGRRELPSTLESLTSEAGEGAAGPMLLKGLTVSSDDRLNTVTLVGEPRDVQVATSLLTQMDARRRQVAVNVKVVDVTLTNDQSFSSNFSFGSDDAFIVQDDGAAILRFGGFSPVSGNDINNAPSRVINPPVIDNPLLDGNTFIDFNRSIIAPGQGGGTLLLDDAGNLIRVPSDAQFFGRVAGVSMDPTLAGITDITPGEPDTFERTFDPETGIVTTTVTPGSIATATGALPSFFQFPRRFLAQIETNIQSGNAKILTDPTLVVQEGQEATVKLTQKVIENITTQVDPLSGVRTTTPVLQDAGLTLAINVDKIDDNGYINLTVSPTIAAVGDVQQFDSGSDGGTNNLFLLNRRELSSGLIRLRDGQTLILSGIISESDQSTTSKVPLLGDIPLLGALFRSQTDTSQRTEVIVLLTPQILHDNGQWGYNYQPGRGTAGVLRDQGFPVQLIP</sequence>
<dbReference type="GO" id="GO:0015627">
    <property type="term" value="C:type II protein secretion system complex"/>
    <property type="evidence" value="ECO:0007669"/>
    <property type="project" value="TreeGrafter"/>
</dbReference>
<gene>
    <name evidence="8" type="primary">gspD</name>
    <name evidence="8" type="ordered locus">cce_1581</name>
</gene>
<protein>
    <submittedName>
        <fullName evidence="8">General secretion pathway protein D</fullName>
    </submittedName>
</protein>
<accession>B1WXU4</accession>
<dbReference type="EMBL" id="CP000806">
    <property type="protein sequence ID" value="ACB50931.1"/>
    <property type="molecule type" value="Genomic_DNA"/>
</dbReference>
<name>B1WXU4_CROS5</name>
<dbReference type="Pfam" id="PF00263">
    <property type="entry name" value="Secretin"/>
    <property type="match status" value="1"/>
</dbReference>
<feature type="chain" id="PRO_5002770510" evidence="6">
    <location>
        <begin position="26"/>
        <end position="778"/>
    </location>
</feature>
<dbReference type="HOGENOM" id="CLU_015106_0_0_3"/>
<dbReference type="InterPro" id="IPR050810">
    <property type="entry name" value="Bact_Secretion_Sys_Channel"/>
</dbReference>
<dbReference type="AlphaFoldDB" id="B1WXU4"/>
<dbReference type="Pfam" id="PF07660">
    <property type="entry name" value="STN"/>
    <property type="match status" value="1"/>
</dbReference>
<comment type="similarity">
    <text evidence="4">Belongs to the bacterial secretin family.</text>
</comment>
<evidence type="ECO:0000256" key="3">
    <source>
        <dbReference type="ARBA" id="ARBA00023237"/>
    </source>
</evidence>
<evidence type="ECO:0000256" key="4">
    <source>
        <dbReference type="RuleBase" id="RU004003"/>
    </source>
</evidence>
<evidence type="ECO:0000256" key="1">
    <source>
        <dbReference type="ARBA" id="ARBA00022448"/>
    </source>
</evidence>
<dbReference type="PANTHER" id="PTHR30332:SF17">
    <property type="entry name" value="TYPE IV PILIATION SYSTEM PROTEIN DR_0774-RELATED"/>
    <property type="match status" value="1"/>
</dbReference>
<dbReference type="PANTHER" id="PTHR30332">
    <property type="entry name" value="PROBABLE GENERAL SECRETION PATHWAY PROTEIN D"/>
    <property type="match status" value="1"/>
</dbReference>
<dbReference type="Proteomes" id="UP000001203">
    <property type="component" value="Chromosome circular"/>
</dbReference>
<dbReference type="GO" id="GO:0009306">
    <property type="term" value="P:protein secretion"/>
    <property type="evidence" value="ECO:0007669"/>
    <property type="project" value="InterPro"/>
</dbReference>
<dbReference type="STRING" id="43989.cce_1581"/>
<dbReference type="Gene3D" id="3.30.1370.120">
    <property type="match status" value="1"/>
</dbReference>
<evidence type="ECO:0000256" key="6">
    <source>
        <dbReference type="SAM" id="SignalP"/>
    </source>
</evidence>
<dbReference type="GO" id="GO:0019867">
    <property type="term" value="C:outer membrane"/>
    <property type="evidence" value="ECO:0007669"/>
    <property type="project" value="InterPro"/>
</dbReference>
<dbReference type="InterPro" id="IPR038591">
    <property type="entry name" value="NolW-like_sf"/>
</dbReference>
<keyword evidence="2" id="KW-0472">Membrane</keyword>
<evidence type="ECO:0000259" key="7">
    <source>
        <dbReference type="SMART" id="SM00965"/>
    </source>
</evidence>
<dbReference type="InterPro" id="IPR011662">
    <property type="entry name" value="Secretin/TonB_short_N"/>
</dbReference>
<organism evidence="8 9">
    <name type="scientific">Crocosphaera subtropica (strain ATCC 51142 / BH68)</name>
    <name type="common">Cyanothece sp. (strain ATCC 51142)</name>
    <dbReference type="NCBI Taxonomy" id="43989"/>
    <lineage>
        <taxon>Bacteria</taxon>
        <taxon>Bacillati</taxon>
        <taxon>Cyanobacteriota</taxon>
        <taxon>Cyanophyceae</taxon>
        <taxon>Oscillatoriophycideae</taxon>
        <taxon>Chroococcales</taxon>
        <taxon>Aphanothecaceae</taxon>
        <taxon>Crocosphaera</taxon>
        <taxon>Crocosphaera subtropica</taxon>
    </lineage>
</organism>
<proteinExistence type="inferred from homology"/>
<keyword evidence="1" id="KW-0813">Transport</keyword>